<name>A0A6S6S2C0_9BACT</name>
<feature type="domain" description="Peptidoglycan binding-like" evidence="2">
    <location>
        <begin position="424"/>
        <end position="465"/>
    </location>
</feature>
<dbReference type="InterPro" id="IPR036366">
    <property type="entry name" value="PGBDSf"/>
</dbReference>
<protein>
    <submittedName>
        <fullName evidence="3">Retron-type RNA-directed DNA polymerase (EC)</fullName>
        <ecNumber evidence="3">2.7.7.49</ecNumber>
    </submittedName>
</protein>
<feature type="chain" id="PRO_5027763004" evidence="1">
    <location>
        <begin position="21"/>
        <end position="477"/>
    </location>
</feature>
<evidence type="ECO:0000313" key="3">
    <source>
        <dbReference type="EMBL" id="CAA6798444.1"/>
    </source>
</evidence>
<dbReference type="EMBL" id="CACVAP010000002">
    <property type="protein sequence ID" value="CAA6798444.1"/>
    <property type="molecule type" value="Genomic_DNA"/>
</dbReference>
<proteinExistence type="predicted"/>
<gene>
    <name evidence="3" type="ORF">HELGO_WM9835</name>
</gene>
<dbReference type="InterPro" id="IPR036365">
    <property type="entry name" value="PGBD-like_sf"/>
</dbReference>
<dbReference type="SUPFAM" id="SSF47090">
    <property type="entry name" value="PGBD-like"/>
    <property type="match status" value="1"/>
</dbReference>
<dbReference type="PROSITE" id="PS51257">
    <property type="entry name" value="PROKAR_LIPOPROTEIN"/>
    <property type="match status" value="1"/>
</dbReference>
<dbReference type="Gene3D" id="1.10.101.10">
    <property type="entry name" value="PGBD-like superfamily/PGBD"/>
    <property type="match status" value="1"/>
</dbReference>
<keyword evidence="3" id="KW-0808">Transferase</keyword>
<reference evidence="3" key="1">
    <citation type="submission" date="2020-01" db="EMBL/GenBank/DDBJ databases">
        <authorList>
            <person name="Meier V. D."/>
            <person name="Meier V D."/>
        </authorList>
    </citation>
    <scope>NUCLEOTIDE SEQUENCE</scope>
    <source>
        <strain evidence="3">HLG_WM_MAG_06</strain>
    </source>
</reference>
<evidence type="ECO:0000259" key="2">
    <source>
        <dbReference type="Pfam" id="PF01471"/>
    </source>
</evidence>
<keyword evidence="3" id="KW-0548">Nucleotidyltransferase</keyword>
<dbReference type="Pfam" id="PF01471">
    <property type="entry name" value="PG_binding_1"/>
    <property type="match status" value="1"/>
</dbReference>
<feature type="signal peptide" evidence="1">
    <location>
        <begin position="1"/>
        <end position="20"/>
    </location>
</feature>
<keyword evidence="1" id="KW-0732">Signal</keyword>
<sequence>MLSKTTLALSAITLSLLTTGCTSTPSKVEAKAPITKAVAQKTNDGSFSLPNAKSGMCYGKVVIPETYKTVSEKMLATQADTRLTIIPATYKNATERVLDTAASTKIVAVPAAYKTETKTVTVSPAYTEWRNGTHPEARVASSAVLASAKAGGIDLAAAKSGSCYYEFYAAPVFKSTSEKVLATAASSRIVTQPAAFKIGTKKILVTPASTKLVKVPATYKTVTERVQVSPASKVWKETKCTDTDCAVEEMMCLVDIPAVYKTVSKQVVVTPETTKSVTIPAEYKTVESNQLAAAASTKTINIPATYKTLTKTQKVSDARYVWSDSLIEKDGMSRTSAVVCKVTIPEVTKQITKDVVAQAASTKTITIPATYKTVQVTKLVTPETTKKTVIPATYKTVTKQVKVSEQSVRWMPVLCKSSMTIETISKIQSALTTAGFNTPVTGTLDAATKASVKAYQTKNGLTVSGLSIDTLKKLGVL</sequence>
<evidence type="ECO:0000256" key="1">
    <source>
        <dbReference type="SAM" id="SignalP"/>
    </source>
</evidence>
<organism evidence="3">
    <name type="scientific">uncultured Sulfurovum sp</name>
    <dbReference type="NCBI Taxonomy" id="269237"/>
    <lineage>
        <taxon>Bacteria</taxon>
        <taxon>Pseudomonadati</taxon>
        <taxon>Campylobacterota</taxon>
        <taxon>Epsilonproteobacteria</taxon>
        <taxon>Campylobacterales</taxon>
        <taxon>Sulfurovaceae</taxon>
        <taxon>Sulfurovum</taxon>
        <taxon>environmental samples</taxon>
    </lineage>
</organism>
<accession>A0A6S6S2C0</accession>
<dbReference type="EC" id="2.7.7.49" evidence="3"/>
<dbReference type="GO" id="GO:0003964">
    <property type="term" value="F:RNA-directed DNA polymerase activity"/>
    <property type="evidence" value="ECO:0007669"/>
    <property type="project" value="UniProtKB-KW"/>
</dbReference>
<keyword evidence="3" id="KW-0695">RNA-directed DNA polymerase</keyword>
<dbReference type="InterPro" id="IPR002477">
    <property type="entry name" value="Peptidoglycan-bd-like"/>
</dbReference>
<dbReference type="AlphaFoldDB" id="A0A6S6S2C0"/>